<evidence type="ECO:0000313" key="3">
    <source>
        <dbReference type="Proteomes" id="UP000249577"/>
    </source>
</evidence>
<dbReference type="InterPro" id="IPR036046">
    <property type="entry name" value="Acylphosphatase-like_dom_sf"/>
</dbReference>
<organism evidence="2 3">
    <name type="scientific">Ancylobacter novellus</name>
    <name type="common">Thiobacillus novellus</name>
    <dbReference type="NCBI Taxonomy" id="921"/>
    <lineage>
        <taxon>Bacteria</taxon>
        <taxon>Pseudomonadati</taxon>
        <taxon>Pseudomonadota</taxon>
        <taxon>Alphaproteobacteria</taxon>
        <taxon>Hyphomicrobiales</taxon>
        <taxon>Xanthobacteraceae</taxon>
        <taxon>Ancylobacter</taxon>
    </lineage>
</organism>
<proteinExistence type="predicted"/>
<dbReference type="PROSITE" id="PS50925">
    <property type="entry name" value="BLUF"/>
    <property type="match status" value="1"/>
</dbReference>
<gene>
    <name evidence="2" type="ORF">DI565_06290</name>
</gene>
<dbReference type="InterPro" id="IPR007024">
    <property type="entry name" value="BLUF_domain"/>
</dbReference>
<dbReference type="Proteomes" id="UP000249577">
    <property type="component" value="Unassembled WGS sequence"/>
</dbReference>
<evidence type="ECO:0000313" key="2">
    <source>
        <dbReference type="EMBL" id="PZQ17269.1"/>
    </source>
</evidence>
<accession>A0A2W5KML8</accession>
<evidence type="ECO:0000259" key="1">
    <source>
        <dbReference type="PROSITE" id="PS50925"/>
    </source>
</evidence>
<feature type="domain" description="BLUF" evidence="1">
    <location>
        <begin position="1"/>
        <end position="95"/>
    </location>
</feature>
<dbReference type="GO" id="GO:0009882">
    <property type="term" value="F:blue light photoreceptor activity"/>
    <property type="evidence" value="ECO:0007669"/>
    <property type="project" value="InterPro"/>
</dbReference>
<sequence length="150" mass="16032">MRLLYRSEIALTEAGEALDRRIGEIAEQSRVNNRDVGVTGALMVAAGAFVQAVEGPPDAVEATFERICRDLRHRRVQLLELVEVEDRAFGEWAMAIVAPRREFVTLGLDVDATAAARSDASASAAATVRLMRALVLGEAGAANRAAQTAA</sequence>
<dbReference type="SUPFAM" id="SSF54975">
    <property type="entry name" value="Acylphosphatase/BLUF domain-like"/>
    <property type="match status" value="1"/>
</dbReference>
<protein>
    <submittedName>
        <fullName evidence="2">Blue light sensor protein</fullName>
    </submittedName>
</protein>
<dbReference type="EMBL" id="QFPN01000003">
    <property type="protein sequence ID" value="PZQ17269.1"/>
    <property type="molecule type" value="Genomic_DNA"/>
</dbReference>
<dbReference type="AlphaFoldDB" id="A0A2W5KML8"/>
<comment type="caution">
    <text evidence="2">The sequence shown here is derived from an EMBL/GenBank/DDBJ whole genome shotgun (WGS) entry which is preliminary data.</text>
</comment>
<dbReference type="Gene3D" id="3.30.70.100">
    <property type="match status" value="1"/>
</dbReference>
<dbReference type="SMART" id="SM01034">
    <property type="entry name" value="BLUF"/>
    <property type="match status" value="1"/>
</dbReference>
<name>A0A2W5KML8_ANCNO</name>
<reference evidence="2 3" key="1">
    <citation type="submission" date="2017-08" db="EMBL/GenBank/DDBJ databases">
        <title>Infants hospitalized years apart are colonized by the same room-sourced microbial strains.</title>
        <authorList>
            <person name="Brooks B."/>
            <person name="Olm M.R."/>
            <person name="Firek B.A."/>
            <person name="Baker R."/>
            <person name="Thomas B.C."/>
            <person name="Morowitz M.J."/>
            <person name="Banfield J.F."/>
        </authorList>
    </citation>
    <scope>NUCLEOTIDE SEQUENCE [LARGE SCALE GENOMIC DNA]</scope>
    <source>
        <strain evidence="2">S2_005_003_R2_43</strain>
    </source>
</reference>
<dbReference type="Pfam" id="PF04940">
    <property type="entry name" value="BLUF"/>
    <property type="match status" value="1"/>
</dbReference>
<dbReference type="GO" id="GO:0071949">
    <property type="term" value="F:FAD binding"/>
    <property type="evidence" value="ECO:0007669"/>
    <property type="project" value="InterPro"/>
</dbReference>